<dbReference type="InterPro" id="IPR051397">
    <property type="entry name" value="Zn-ADH-like_protein"/>
</dbReference>
<dbReference type="InterPro" id="IPR013154">
    <property type="entry name" value="ADH-like_N"/>
</dbReference>
<dbReference type="InterPro" id="IPR011032">
    <property type="entry name" value="GroES-like_sf"/>
</dbReference>
<evidence type="ECO:0000313" key="2">
    <source>
        <dbReference type="EMBL" id="MFG1370952.1"/>
    </source>
</evidence>
<dbReference type="InterPro" id="IPR002364">
    <property type="entry name" value="Quin_OxRdtase/zeta-crystal_CS"/>
</dbReference>
<proteinExistence type="predicted"/>
<gene>
    <name evidence="2" type="ORF">V5F32_02130</name>
</gene>
<dbReference type="PROSITE" id="PS01162">
    <property type="entry name" value="QOR_ZETA_CRYSTAL"/>
    <property type="match status" value="1"/>
</dbReference>
<dbReference type="Gene3D" id="3.90.180.10">
    <property type="entry name" value="Medium-chain alcohol dehydrogenases, catalytic domain"/>
    <property type="match status" value="1"/>
</dbReference>
<evidence type="ECO:0000313" key="3">
    <source>
        <dbReference type="Proteomes" id="UP001604002"/>
    </source>
</evidence>
<dbReference type="Proteomes" id="UP001604002">
    <property type="component" value="Unassembled WGS sequence"/>
</dbReference>
<dbReference type="GO" id="GO:0016491">
    <property type="term" value="F:oxidoreductase activity"/>
    <property type="evidence" value="ECO:0007669"/>
    <property type="project" value="UniProtKB-KW"/>
</dbReference>
<dbReference type="Gene3D" id="3.40.50.720">
    <property type="entry name" value="NAD(P)-binding Rossmann-like Domain"/>
    <property type="match status" value="1"/>
</dbReference>
<comment type="caution">
    <text evidence="2">The sequence shown here is derived from an EMBL/GenBank/DDBJ whole genome shotgun (WGS) entry which is preliminary data.</text>
</comment>
<dbReference type="SMART" id="SM00829">
    <property type="entry name" value="PKS_ER"/>
    <property type="match status" value="1"/>
</dbReference>
<keyword evidence="3" id="KW-1185">Reference proteome</keyword>
<dbReference type="PANTHER" id="PTHR43677">
    <property type="entry name" value="SHORT-CHAIN DEHYDROGENASE/REDUCTASE"/>
    <property type="match status" value="1"/>
</dbReference>
<dbReference type="Pfam" id="PF00107">
    <property type="entry name" value="ADH_zinc_N"/>
    <property type="match status" value="1"/>
</dbReference>
<sequence length="323" mass="33924">MRGWRVHEITEDGAMVFGDCPDPRATGDGCVVKVAAAGVNFLDTLMIRGRYQVKPPLPFTPGIEVAGTVVEAGPDSLFRPGDRMCALLDHGGFADHAAVPALGAQKLPDDFPLREAVALPVIYPTAHLALRHRAGLKAGETVLVHAGAGGVGSAAIQLARHWGARVIATAGGPQKTALCRDLGADETIDYAAEPLVERVRELTAGRGVDVIVDPVGGNVAVDSLRCLAWGGRLVIVGFAGGAVADLPSNRLLLKNAAAMGVYWGAYRQHHPELVSAMFDELFALRRTGAIAPLIRDVFPLEQAPAALEALAGRRTVGKVVLEP</sequence>
<dbReference type="InterPro" id="IPR020843">
    <property type="entry name" value="ER"/>
</dbReference>
<dbReference type="CDD" id="cd08241">
    <property type="entry name" value="QOR1"/>
    <property type="match status" value="1"/>
</dbReference>
<dbReference type="Pfam" id="PF08240">
    <property type="entry name" value="ADH_N"/>
    <property type="match status" value="1"/>
</dbReference>
<dbReference type="InterPro" id="IPR013149">
    <property type="entry name" value="ADH-like_C"/>
</dbReference>
<dbReference type="RefSeq" id="WP_393991003.1">
    <property type="nucleotide sequence ID" value="NZ_JBAFVH010000001.1"/>
</dbReference>
<organism evidence="2 3">
    <name type="scientific">Xanthobacter oligotrophicus</name>
    <dbReference type="NCBI Taxonomy" id="2607286"/>
    <lineage>
        <taxon>Bacteria</taxon>
        <taxon>Pseudomonadati</taxon>
        <taxon>Pseudomonadota</taxon>
        <taxon>Alphaproteobacteria</taxon>
        <taxon>Hyphomicrobiales</taxon>
        <taxon>Xanthobacteraceae</taxon>
        <taxon>Xanthobacter</taxon>
    </lineage>
</organism>
<accession>A0ABW6ZSY1</accession>
<protein>
    <submittedName>
        <fullName evidence="2">NADPH:quinone oxidoreductase family protein</fullName>
        <ecNumber evidence="2">1.-.-.-</ecNumber>
    </submittedName>
</protein>
<keyword evidence="2" id="KW-0560">Oxidoreductase</keyword>
<dbReference type="PANTHER" id="PTHR43677:SF4">
    <property type="entry name" value="QUINONE OXIDOREDUCTASE-LIKE PROTEIN 2"/>
    <property type="match status" value="1"/>
</dbReference>
<feature type="domain" description="Enoyl reductase (ER)" evidence="1">
    <location>
        <begin position="13"/>
        <end position="321"/>
    </location>
</feature>
<evidence type="ECO:0000259" key="1">
    <source>
        <dbReference type="SMART" id="SM00829"/>
    </source>
</evidence>
<reference evidence="2 3" key="1">
    <citation type="submission" date="2024-02" db="EMBL/GenBank/DDBJ databases">
        <title>Expansion and revision of Xanthobacter and proposal of Roseixanthobacter gen. nov.</title>
        <authorList>
            <person name="Soltysiak M.P.M."/>
            <person name="Jalihal A."/>
            <person name="Ory A."/>
            <person name="Chrisophersen C."/>
            <person name="Lee A.D."/>
            <person name="Boulton J."/>
            <person name="Springer M."/>
        </authorList>
    </citation>
    <scope>NUCLEOTIDE SEQUENCE [LARGE SCALE GENOMIC DNA]</scope>
    <source>
        <strain evidence="2 3">23A</strain>
    </source>
</reference>
<dbReference type="EC" id="1.-.-.-" evidence="2"/>
<dbReference type="SUPFAM" id="SSF50129">
    <property type="entry name" value="GroES-like"/>
    <property type="match status" value="1"/>
</dbReference>
<dbReference type="EMBL" id="JBAFVH010000001">
    <property type="protein sequence ID" value="MFG1370952.1"/>
    <property type="molecule type" value="Genomic_DNA"/>
</dbReference>
<name>A0ABW6ZSY1_9HYPH</name>
<dbReference type="InterPro" id="IPR036291">
    <property type="entry name" value="NAD(P)-bd_dom_sf"/>
</dbReference>
<dbReference type="SUPFAM" id="SSF51735">
    <property type="entry name" value="NAD(P)-binding Rossmann-fold domains"/>
    <property type="match status" value="1"/>
</dbReference>